<comment type="similarity">
    <text evidence="1">Belongs to the ZC2HC1 family.</text>
</comment>
<dbReference type="Proteomes" id="UP000095285">
    <property type="component" value="Unassembled WGS sequence"/>
</dbReference>
<keyword evidence="5" id="KW-0862">Zinc</keyword>
<feature type="region of interest" description="Disordered" evidence="7">
    <location>
        <begin position="138"/>
        <end position="253"/>
    </location>
</feature>
<dbReference type="InterPro" id="IPR049899">
    <property type="entry name" value="Znf_C2HC_C3H"/>
</dbReference>
<reference evidence="9" key="1">
    <citation type="submission" date="2012-04" db="EMBL/GenBank/DDBJ databases">
        <title>The Genome Sequence of Loa loa.</title>
        <authorList>
            <consortium name="The Broad Institute Genome Sequencing Platform"/>
            <consortium name="Broad Institute Genome Sequencing Center for Infectious Disease"/>
            <person name="Nutman T.B."/>
            <person name="Fink D.L."/>
            <person name="Russ C."/>
            <person name="Young S."/>
            <person name="Zeng Q."/>
            <person name="Gargeya S."/>
            <person name="Alvarado L."/>
            <person name="Berlin A."/>
            <person name="Chapman S.B."/>
            <person name="Chen Z."/>
            <person name="Freedman E."/>
            <person name="Gellesch M."/>
            <person name="Goldberg J."/>
            <person name="Griggs A."/>
            <person name="Gujja S."/>
            <person name="Heilman E.R."/>
            <person name="Heiman D."/>
            <person name="Howarth C."/>
            <person name="Mehta T."/>
            <person name="Neiman D."/>
            <person name="Pearson M."/>
            <person name="Roberts A."/>
            <person name="Saif S."/>
            <person name="Shea T."/>
            <person name="Shenoy N."/>
            <person name="Sisk P."/>
            <person name="Stolte C."/>
            <person name="Sykes S."/>
            <person name="White J."/>
            <person name="Yandava C."/>
            <person name="Haas B."/>
            <person name="Henn M.R."/>
            <person name="Nusbaum C."/>
            <person name="Birren B."/>
        </authorList>
    </citation>
    <scope>NUCLEOTIDE SEQUENCE [LARGE SCALE GENOMIC DNA]</scope>
</reference>
<keyword evidence="3" id="KW-0677">Repeat</keyword>
<evidence type="ECO:0000256" key="5">
    <source>
        <dbReference type="ARBA" id="ARBA00022833"/>
    </source>
</evidence>
<keyword evidence="4 6" id="KW-0863">Zinc-finger</keyword>
<evidence type="ECO:0000256" key="2">
    <source>
        <dbReference type="ARBA" id="ARBA00022723"/>
    </source>
</evidence>
<keyword evidence="9" id="KW-1185">Reference proteome</keyword>
<feature type="compositionally biased region" description="Low complexity" evidence="7">
    <location>
        <begin position="200"/>
        <end position="217"/>
    </location>
</feature>
<name>A0A1I7V7X7_LOALO</name>
<evidence type="ECO:0000256" key="6">
    <source>
        <dbReference type="PROSITE-ProRule" id="PRU01371"/>
    </source>
</evidence>
<feature type="domain" description="C2HC/C3H-type" evidence="8">
    <location>
        <begin position="80"/>
        <end position="109"/>
    </location>
</feature>
<proteinExistence type="inferred from homology"/>
<dbReference type="WBParaSite" id="EN70_10840">
    <property type="protein sequence ID" value="EN70_10840"/>
    <property type="gene ID" value="EN70_10840"/>
</dbReference>
<evidence type="ECO:0000259" key="8">
    <source>
        <dbReference type="PROSITE" id="PS52027"/>
    </source>
</evidence>
<accession>A0A1I7V7X7</accession>
<reference evidence="10" key="2">
    <citation type="submission" date="2016-11" db="UniProtKB">
        <authorList>
            <consortium name="WormBaseParasite"/>
        </authorList>
    </citation>
    <scope>IDENTIFICATION</scope>
</reference>
<dbReference type="PROSITE" id="PS52027">
    <property type="entry name" value="ZF_C2HC_C3H"/>
    <property type="match status" value="1"/>
</dbReference>
<keyword evidence="2" id="KW-0479">Metal-binding</keyword>
<evidence type="ECO:0000256" key="3">
    <source>
        <dbReference type="ARBA" id="ARBA00022737"/>
    </source>
</evidence>
<dbReference type="InterPro" id="IPR026319">
    <property type="entry name" value="ZC2HC1A/B-like"/>
</dbReference>
<dbReference type="PANTHER" id="PTHR13555:SF25">
    <property type="entry name" value="ZINC FINGER C2HC DOMAIN-CONTAINING PROTEIN 1A"/>
    <property type="match status" value="1"/>
</dbReference>
<evidence type="ECO:0000256" key="7">
    <source>
        <dbReference type="SAM" id="MobiDB-lite"/>
    </source>
</evidence>
<evidence type="ECO:0000256" key="1">
    <source>
        <dbReference type="ARBA" id="ARBA00010843"/>
    </source>
</evidence>
<feature type="compositionally biased region" description="Basic and acidic residues" evidence="7">
    <location>
        <begin position="145"/>
        <end position="165"/>
    </location>
</feature>
<dbReference type="GO" id="GO:0008270">
    <property type="term" value="F:zinc ion binding"/>
    <property type="evidence" value="ECO:0007669"/>
    <property type="project" value="UniProtKB-KW"/>
</dbReference>
<dbReference type="Gene3D" id="3.30.160.60">
    <property type="entry name" value="Classic Zinc Finger"/>
    <property type="match status" value="1"/>
</dbReference>
<feature type="region of interest" description="Disordered" evidence="7">
    <location>
        <begin position="106"/>
        <end position="125"/>
    </location>
</feature>
<evidence type="ECO:0000313" key="10">
    <source>
        <dbReference type="WBParaSite" id="EN70_10840"/>
    </source>
</evidence>
<dbReference type="Pfam" id="PF13913">
    <property type="entry name" value="zf-C2HC_2"/>
    <property type="match status" value="1"/>
</dbReference>
<evidence type="ECO:0000313" key="9">
    <source>
        <dbReference type="Proteomes" id="UP000095285"/>
    </source>
</evidence>
<evidence type="ECO:0000256" key="4">
    <source>
        <dbReference type="ARBA" id="ARBA00022771"/>
    </source>
</evidence>
<protein>
    <submittedName>
        <fullName evidence="10">Zinc finger C2HC domain-containing protein 1A</fullName>
    </submittedName>
</protein>
<organism evidence="9 10">
    <name type="scientific">Loa loa</name>
    <name type="common">Eye worm</name>
    <name type="synonym">Filaria loa</name>
    <dbReference type="NCBI Taxonomy" id="7209"/>
    <lineage>
        <taxon>Eukaryota</taxon>
        <taxon>Metazoa</taxon>
        <taxon>Ecdysozoa</taxon>
        <taxon>Nematoda</taxon>
        <taxon>Chromadorea</taxon>
        <taxon>Rhabditida</taxon>
        <taxon>Spirurina</taxon>
        <taxon>Spiruromorpha</taxon>
        <taxon>Filarioidea</taxon>
        <taxon>Onchocercidae</taxon>
        <taxon>Loa</taxon>
    </lineage>
</organism>
<feature type="compositionally biased region" description="Low complexity" evidence="7">
    <location>
        <begin position="166"/>
        <end position="178"/>
    </location>
</feature>
<dbReference type="STRING" id="7209.A0A1I7V7X7"/>
<dbReference type="PANTHER" id="PTHR13555">
    <property type="entry name" value="C2H2 ZINC FINGER CGI-62-RELATED"/>
    <property type="match status" value="1"/>
</dbReference>
<dbReference type="AlphaFoldDB" id="A0A1I7V7X7"/>
<sequence>MAKAKRKVFDSGKQRVTGSDITIENVLNARKERDKLGGIFPRPKTSWRENHETFINAVSSSKQINYPRRTDMSHSSVPKDYVKCEYCGRSFNEAAAERHIPFCKTQQEKKGPVKIQKIRSQQTNATAIRSEVNNYHRLNNTSLNRDNKMRTTKNDCHPSTPERRLNISSRRSVSSQRSNIDKNNGNDRQKARCSSRKRNNSVTRRSSSNQSIEQISNTLERERISSSDTYRINSREKTSTLISRQSSRTRKGK</sequence>